<evidence type="ECO:0000313" key="2">
    <source>
        <dbReference type="EMBL" id="KNZ54301.1"/>
    </source>
</evidence>
<feature type="compositionally biased region" description="Polar residues" evidence="1">
    <location>
        <begin position="193"/>
        <end position="207"/>
    </location>
</feature>
<keyword evidence="3" id="KW-1185">Reference proteome</keyword>
<dbReference type="AlphaFoldDB" id="A0A0L6V0L5"/>
<feature type="compositionally biased region" description="Polar residues" evidence="1">
    <location>
        <begin position="117"/>
        <end position="130"/>
    </location>
</feature>
<proteinExistence type="predicted"/>
<evidence type="ECO:0000256" key="1">
    <source>
        <dbReference type="SAM" id="MobiDB-lite"/>
    </source>
</evidence>
<accession>A0A0L6V0L5</accession>
<feature type="region of interest" description="Disordered" evidence="1">
    <location>
        <begin position="238"/>
        <end position="265"/>
    </location>
</feature>
<comment type="caution">
    <text evidence="2">The sequence shown here is derived from an EMBL/GenBank/DDBJ whole genome shotgun (WGS) entry which is preliminary data.</text>
</comment>
<organism evidence="2 3">
    <name type="scientific">Puccinia sorghi</name>
    <dbReference type="NCBI Taxonomy" id="27349"/>
    <lineage>
        <taxon>Eukaryota</taxon>
        <taxon>Fungi</taxon>
        <taxon>Dikarya</taxon>
        <taxon>Basidiomycota</taxon>
        <taxon>Pucciniomycotina</taxon>
        <taxon>Pucciniomycetes</taxon>
        <taxon>Pucciniales</taxon>
        <taxon>Pucciniaceae</taxon>
        <taxon>Puccinia</taxon>
    </lineage>
</organism>
<feature type="compositionally biased region" description="Low complexity" evidence="1">
    <location>
        <begin position="134"/>
        <end position="175"/>
    </location>
</feature>
<protein>
    <submittedName>
        <fullName evidence="2">Uncharacterized protein</fullName>
    </submittedName>
</protein>
<sequence>MPLILNEPQTQHELFQKSEELTLPQKPFIKNQKKIISTDFIILPLTEKQAARKQPPSPNRHPSYLLKNFPHRPHYYPSHSVGAQEGYCLSPVPHCLRQFTSYSLSEQTPPPPQQQQRCPSRTRISQNTTDNHSRSLASSAALSSLPSLSTTVASLSSSSSSSSPPLSFTSLSKPSQSTSHLRINAHEKHSESRLLTTDNQSLASSQGPPRCVLPTKKVLPVPPSLSPRVRQIFMDKIGSQQAPSCAQLPRRRKKTPALEPVAPSL</sequence>
<gene>
    <name evidence="2" type="ORF">VP01_2985g7</name>
</gene>
<dbReference type="EMBL" id="LAVV01007929">
    <property type="protein sequence ID" value="KNZ54301.1"/>
    <property type="molecule type" value="Genomic_DNA"/>
</dbReference>
<name>A0A0L6V0L5_9BASI</name>
<feature type="region of interest" description="Disordered" evidence="1">
    <location>
        <begin position="103"/>
        <end position="210"/>
    </location>
</feature>
<reference evidence="2 3" key="1">
    <citation type="submission" date="2015-08" db="EMBL/GenBank/DDBJ databases">
        <title>Next Generation Sequencing and Analysis of the Genome of Puccinia sorghi L Schw, the Causal Agent of Maize Common Rust.</title>
        <authorList>
            <person name="Rochi L."/>
            <person name="Burguener G."/>
            <person name="Darino M."/>
            <person name="Turjanski A."/>
            <person name="Kreff E."/>
            <person name="Dieguez M.J."/>
            <person name="Sacco F."/>
        </authorList>
    </citation>
    <scope>NUCLEOTIDE SEQUENCE [LARGE SCALE GENOMIC DNA]</scope>
    <source>
        <strain evidence="2 3">RO10H11247</strain>
    </source>
</reference>
<evidence type="ECO:0000313" key="3">
    <source>
        <dbReference type="Proteomes" id="UP000037035"/>
    </source>
</evidence>
<dbReference type="VEuPathDB" id="FungiDB:VP01_2985g7"/>
<dbReference type="Proteomes" id="UP000037035">
    <property type="component" value="Unassembled WGS sequence"/>
</dbReference>
<dbReference type="OrthoDB" id="2506002at2759"/>